<sequence length="151" mass="16634">MGIQLETLRMNMADDNASIDSLMVGLYIYGDDLLPEEISSSLGALATRSHRKGELKELKGGKFNSMKTGMWELRSTRKSLVLSEHIADIFSNLKFPVQLSSMEGVDEVHLDVYVSGLLRADGYRHLDLELTADDMLLLGGIGAAVRFSVVD</sequence>
<comment type="caution">
    <text evidence="1">The sequence shown here is derived from an EMBL/GenBank/DDBJ whole genome shotgun (WGS) entry which is preliminary data.</text>
</comment>
<name>A0A5D4XQC6_9GAMM</name>
<dbReference type="Pfam" id="PF14106">
    <property type="entry name" value="DUF4279"/>
    <property type="match status" value="1"/>
</dbReference>
<evidence type="ECO:0000313" key="2">
    <source>
        <dbReference type="Proteomes" id="UP000324973"/>
    </source>
</evidence>
<gene>
    <name evidence="1" type="ORF">FZO89_07770</name>
</gene>
<accession>A0A5D4XQC6</accession>
<reference evidence="1 2" key="1">
    <citation type="submission" date="2019-08" db="EMBL/GenBank/DDBJ databases">
        <title>Luteimonas viscosus sp. nov., isolated from soil of a sunflower field.</title>
        <authorList>
            <person name="Jianli Z."/>
            <person name="Ying Z."/>
        </authorList>
    </citation>
    <scope>NUCLEOTIDE SEQUENCE [LARGE SCALE GENOMIC DNA]</scope>
    <source>
        <strain evidence="1 2">XBU10</strain>
    </source>
</reference>
<evidence type="ECO:0000313" key="1">
    <source>
        <dbReference type="EMBL" id="TYT26165.1"/>
    </source>
</evidence>
<proteinExistence type="predicted"/>
<protein>
    <submittedName>
        <fullName evidence="1">DUF4279 domain-containing protein</fullName>
    </submittedName>
</protein>
<dbReference type="InterPro" id="IPR025459">
    <property type="entry name" value="DUF4279"/>
</dbReference>
<dbReference type="OrthoDB" id="6025978at2"/>
<keyword evidence="2" id="KW-1185">Reference proteome</keyword>
<dbReference type="EMBL" id="VTFT01000001">
    <property type="protein sequence ID" value="TYT26165.1"/>
    <property type="molecule type" value="Genomic_DNA"/>
</dbReference>
<dbReference type="Proteomes" id="UP000324973">
    <property type="component" value="Unassembled WGS sequence"/>
</dbReference>
<organism evidence="1 2">
    <name type="scientific">Luteimonas viscosa</name>
    <dbReference type="NCBI Taxonomy" id="1132694"/>
    <lineage>
        <taxon>Bacteria</taxon>
        <taxon>Pseudomonadati</taxon>
        <taxon>Pseudomonadota</taxon>
        <taxon>Gammaproteobacteria</taxon>
        <taxon>Lysobacterales</taxon>
        <taxon>Lysobacteraceae</taxon>
        <taxon>Luteimonas</taxon>
    </lineage>
</organism>
<dbReference type="AlphaFoldDB" id="A0A5D4XQC6"/>